<comment type="caution">
    <text evidence="9">The sequence shown here is derived from an EMBL/GenBank/DDBJ whole genome shotgun (WGS) entry which is preliminary data.</text>
</comment>
<evidence type="ECO:0000256" key="1">
    <source>
        <dbReference type="ARBA" id="ARBA00004141"/>
    </source>
</evidence>
<gene>
    <name evidence="9" type="ORF">C8A04DRAFT_40823</name>
</gene>
<keyword evidence="3 7" id="KW-1133">Transmembrane helix</keyword>
<keyword evidence="10" id="KW-1185">Reference proteome</keyword>
<proteinExistence type="inferred from homology"/>
<evidence type="ECO:0000256" key="3">
    <source>
        <dbReference type="ARBA" id="ARBA00022989"/>
    </source>
</evidence>
<evidence type="ECO:0000256" key="2">
    <source>
        <dbReference type="ARBA" id="ARBA00022692"/>
    </source>
</evidence>
<evidence type="ECO:0000313" key="10">
    <source>
        <dbReference type="Proteomes" id="UP001302676"/>
    </source>
</evidence>
<comment type="similarity">
    <text evidence="5">Belongs to the SAT4 family.</text>
</comment>
<organism evidence="9 10">
    <name type="scientific">Dichotomopilus funicola</name>
    <dbReference type="NCBI Taxonomy" id="1934379"/>
    <lineage>
        <taxon>Eukaryota</taxon>
        <taxon>Fungi</taxon>
        <taxon>Dikarya</taxon>
        <taxon>Ascomycota</taxon>
        <taxon>Pezizomycotina</taxon>
        <taxon>Sordariomycetes</taxon>
        <taxon>Sordariomycetidae</taxon>
        <taxon>Sordariales</taxon>
        <taxon>Chaetomiaceae</taxon>
        <taxon>Dichotomopilus</taxon>
    </lineage>
</organism>
<dbReference type="InterPro" id="IPR049326">
    <property type="entry name" value="Rhodopsin_dom_fungi"/>
</dbReference>
<feature type="transmembrane region" description="Helical" evidence="7">
    <location>
        <begin position="263"/>
        <end position="290"/>
    </location>
</feature>
<evidence type="ECO:0000313" key="9">
    <source>
        <dbReference type="EMBL" id="KAK4139301.1"/>
    </source>
</evidence>
<evidence type="ECO:0000256" key="7">
    <source>
        <dbReference type="SAM" id="Phobius"/>
    </source>
</evidence>
<dbReference type="GeneID" id="87821687"/>
<dbReference type="AlphaFoldDB" id="A0AAN6UUZ3"/>
<dbReference type="PANTHER" id="PTHR33048">
    <property type="entry name" value="PTH11-LIKE INTEGRAL MEMBRANE PROTEIN (AFU_ORTHOLOGUE AFUA_5G11245)"/>
    <property type="match status" value="1"/>
</dbReference>
<reference evidence="9" key="1">
    <citation type="journal article" date="2023" name="Mol. Phylogenet. Evol.">
        <title>Genome-scale phylogeny and comparative genomics of the fungal order Sordariales.</title>
        <authorList>
            <person name="Hensen N."/>
            <person name="Bonometti L."/>
            <person name="Westerberg I."/>
            <person name="Brannstrom I.O."/>
            <person name="Guillou S."/>
            <person name="Cros-Aarteil S."/>
            <person name="Calhoun S."/>
            <person name="Haridas S."/>
            <person name="Kuo A."/>
            <person name="Mondo S."/>
            <person name="Pangilinan J."/>
            <person name="Riley R."/>
            <person name="LaButti K."/>
            <person name="Andreopoulos B."/>
            <person name="Lipzen A."/>
            <person name="Chen C."/>
            <person name="Yan M."/>
            <person name="Daum C."/>
            <person name="Ng V."/>
            <person name="Clum A."/>
            <person name="Steindorff A."/>
            <person name="Ohm R.A."/>
            <person name="Martin F."/>
            <person name="Silar P."/>
            <person name="Natvig D.O."/>
            <person name="Lalanne C."/>
            <person name="Gautier V."/>
            <person name="Ament-Velasquez S.L."/>
            <person name="Kruys A."/>
            <person name="Hutchinson M.I."/>
            <person name="Powell A.J."/>
            <person name="Barry K."/>
            <person name="Miller A.N."/>
            <person name="Grigoriev I.V."/>
            <person name="Debuchy R."/>
            <person name="Gladieux P."/>
            <person name="Hiltunen Thoren M."/>
            <person name="Johannesson H."/>
        </authorList>
    </citation>
    <scope>NUCLEOTIDE SEQUENCE</scope>
    <source>
        <strain evidence="9">CBS 141.50</strain>
    </source>
</reference>
<dbReference type="GO" id="GO:0016020">
    <property type="term" value="C:membrane"/>
    <property type="evidence" value="ECO:0007669"/>
    <property type="project" value="UniProtKB-SubCell"/>
</dbReference>
<dbReference type="InterPro" id="IPR052337">
    <property type="entry name" value="SAT4-like"/>
</dbReference>
<protein>
    <recommendedName>
        <fullName evidence="8">Rhodopsin domain-containing protein</fullName>
    </recommendedName>
</protein>
<feature type="transmembrane region" description="Helical" evidence="7">
    <location>
        <begin position="191"/>
        <end position="219"/>
    </location>
</feature>
<evidence type="ECO:0000259" key="8">
    <source>
        <dbReference type="Pfam" id="PF20684"/>
    </source>
</evidence>
<feature type="transmembrane region" description="Helical" evidence="7">
    <location>
        <begin position="119"/>
        <end position="137"/>
    </location>
</feature>
<name>A0AAN6UUZ3_9PEZI</name>
<feature type="region of interest" description="Disordered" evidence="6">
    <location>
        <begin position="367"/>
        <end position="393"/>
    </location>
</feature>
<feature type="domain" description="Rhodopsin" evidence="8">
    <location>
        <begin position="56"/>
        <end position="290"/>
    </location>
</feature>
<keyword evidence="4 7" id="KW-0472">Membrane</keyword>
<dbReference type="PANTHER" id="PTHR33048:SF162">
    <property type="entry name" value="SATRATOXIN BIOSYNTHESIS SC1 CLUSTER PROTEIN 4"/>
    <property type="match status" value="1"/>
</dbReference>
<keyword evidence="2 7" id="KW-0812">Transmembrane</keyword>
<dbReference type="RefSeq" id="XP_062632672.1">
    <property type="nucleotide sequence ID" value="XM_062785074.1"/>
</dbReference>
<feature type="transmembrane region" description="Helical" evidence="7">
    <location>
        <begin position="23"/>
        <end position="41"/>
    </location>
</feature>
<feature type="transmembrane region" description="Helical" evidence="7">
    <location>
        <begin position="62"/>
        <end position="87"/>
    </location>
</feature>
<sequence length="393" mass="43377">MAPTDNTAQTTDPDNVGSLSHKSILVLIWVCFGVAALFVALRTFIRLRSPTTSRVAPFEDCWLFLALASLLGLCVLETIQLPSLYYITGILTGAIPLTSAEVIINHTESYLLYQFPITILFWTVLWSVKGAFLSLYWRLFRDLNWYRRFWFGLAAFTFLAYGGCVTTLVLSCGTDVRNFFTFNMCAGPDKVWLSNFSVLFSTAVDVFTDLCIMAMPLRLIYNINVSMKQKIGLVGVFSLGFVMIVFAVIRANQSLAKEGFVNLTLLLVWSTLAASISVIVGTLPALKVLITARARASENRSAGGVGSLGSRAIQPKMSSFGTRKSVKSAKSVALASIRRDSNNNAVKSMTGSNSDAGESQEEILVQRDVTVSYSQSPRSPPPRYHQRYQDKMI</sequence>
<dbReference type="EMBL" id="MU853671">
    <property type="protein sequence ID" value="KAK4139301.1"/>
    <property type="molecule type" value="Genomic_DNA"/>
</dbReference>
<evidence type="ECO:0000256" key="6">
    <source>
        <dbReference type="SAM" id="MobiDB-lite"/>
    </source>
</evidence>
<reference evidence="9" key="2">
    <citation type="submission" date="2023-05" db="EMBL/GenBank/DDBJ databases">
        <authorList>
            <consortium name="Lawrence Berkeley National Laboratory"/>
            <person name="Steindorff A."/>
            <person name="Hensen N."/>
            <person name="Bonometti L."/>
            <person name="Westerberg I."/>
            <person name="Brannstrom I.O."/>
            <person name="Guillou S."/>
            <person name="Cros-Aarteil S."/>
            <person name="Calhoun S."/>
            <person name="Haridas S."/>
            <person name="Kuo A."/>
            <person name="Mondo S."/>
            <person name="Pangilinan J."/>
            <person name="Riley R."/>
            <person name="Labutti K."/>
            <person name="Andreopoulos B."/>
            <person name="Lipzen A."/>
            <person name="Chen C."/>
            <person name="Yanf M."/>
            <person name="Daum C."/>
            <person name="Ng V."/>
            <person name="Clum A."/>
            <person name="Ohm R."/>
            <person name="Martin F."/>
            <person name="Silar P."/>
            <person name="Natvig D."/>
            <person name="Lalanne C."/>
            <person name="Gautier V."/>
            <person name="Ament-Velasquez S.L."/>
            <person name="Kruys A."/>
            <person name="Hutchinson M.I."/>
            <person name="Powell A.J."/>
            <person name="Barry K."/>
            <person name="Miller A.N."/>
            <person name="Grigoriev I.V."/>
            <person name="Debuchy R."/>
            <person name="Gladieux P."/>
            <person name="Thoren M.H."/>
            <person name="Johannesson H."/>
        </authorList>
    </citation>
    <scope>NUCLEOTIDE SEQUENCE</scope>
    <source>
        <strain evidence="9">CBS 141.50</strain>
    </source>
</reference>
<comment type="subcellular location">
    <subcellularLocation>
        <location evidence="1">Membrane</location>
        <topology evidence="1">Multi-pass membrane protein</topology>
    </subcellularLocation>
</comment>
<feature type="transmembrane region" description="Helical" evidence="7">
    <location>
        <begin position="149"/>
        <end position="171"/>
    </location>
</feature>
<evidence type="ECO:0000256" key="4">
    <source>
        <dbReference type="ARBA" id="ARBA00023136"/>
    </source>
</evidence>
<dbReference type="Proteomes" id="UP001302676">
    <property type="component" value="Unassembled WGS sequence"/>
</dbReference>
<dbReference type="Pfam" id="PF20684">
    <property type="entry name" value="Fung_rhodopsin"/>
    <property type="match status" value="1"/>
</dbReference>
<feature type="transmembrane region" description="Helical" evidence="7">
    <location>
        <begin position="231"/>
        <end position="251"/>
    </location>
</feature>
<evidence type="ECO:0000256" key="5">
    <source>
        <dbReference type="ARBA" id="ARBA00038359"/>
    </source>
</evidence>
<accession>A0AAN6UUZ3</accession>